<sequence>MTVNYLNDADNPAVDAAPSSVGDPREDLGRYAELGGFTLTAEANPWYAAQAVATSEDARAASTALAELRSHDLIATRDSLAALLGDAATPATLTELTRLTAILQRAHGTSTALRREVYDADLDALTAALAPARWRREQGVKLPWGRRRALRAEAKSFALDGRVRRAELLDAVRTAAATHADWTAAAGAATRPVVTDAAGLSSVAQAVEELGQAVRTLAALLPGQSLDTLPLTELADLVDRLAADEGTLYRLPSLRALHTALADSGLGELLAELAERQADREAALAAYDRLNGTATEAAAIQALAAGPREPEVAEPVEVAAVEVAEPVEVEAVVEPELEVVAEVTPEPEAVVEPELEVVAEVTPEPEAVVEPELEVVAEVAPEPEAVVEPEVVAEVAPEPEVVAEPVEVEAVVEPEPEPAVVADVTPEPEPAVVAEIAVAKPELAEPEVEAEQPVVEESKPARRPKKPAVTAGRAVTAYEPAELTALVRWIDSDGTDRSEDELLRAAVKELGFSRVGPRLKEALAPAIAEVRA</sequence>
<organism evidence="2">
    <name type="scientific">Kitasatospora sp. CMC57</name>
    <dbReference type="NCBI Taxonomy" id="3231513"/>
    <lineage>
        <taxon>Bacteria</taxon>
        <taxon>Bacillati</taxon>
        <taxon>Actinomycetota</taxon>
        <taxon>Actinomycetes</taxon>
        <taxon>Kitasatosporales</taxon>
        <taxon>Streptomycetaceae</taxon>
        <taxon>Kitasatospora</taxon>
    </lineage>
</organism>
<evidence type="ECO:0000313" key="2">
    <source>
        <dbReference type="EMBL" id="BFP44961.1"/>
    </source>
</evidence>
<protein>
    <submittedName>
        <fullName evidence="2">Uncharacterized protein</fullName>
    </submittedName>
</protein>
<proteinExistence type="predicted"/>
<dbReference type="RefSeq" id="WP_407987521.1">
    <property type="nucleotide sequence ID" value="NZ_AP035881.2"/>
</dbReference>
<reference evidence="2" key="1">
    <citation type="submission" date="2024-07" db="EMBL/GenBank/DDBJ databases">
        <title>Complete genome sequences of cellulolytic bacteria, Kitasatospora sp. CMC57 and Streptomyces sp. CMC78, isolated from Japanese agricultural soil.</title>
        <authorList>
            <person name="Hashimoto T."/>
            <person name="Ito M."/>
            <person name="Iwamoto M."/>
            <person name="Fukahori D."/>
            <person name="Shoda T."/>
            <person name="Sakoda M."/>
            <person name="Morohoshi T."/>
            <person name="Mitsuboshi M."/>
            <person name="Nishizawa T."/>
        </authorList>
    </citation>
    <scope>NUCLEOTIDE SEQUENCE</scope>
    <source>
        <strain evidence="2">CMC57</strain>
    </source>
</reference>
<feature type="region of interest" description="Disordered" evidence="1">
    <location>
        <begin position="444"/>
        <end position="471"/>
    </location>
</feature>
<dbReference type="EMBL" id="AP035881">
    <property type="protein sequence ID" value="BFP44961.1"/>
    <property type="molecule type" value="Genomic_DNA"/>
</dbReference>
<dbReference type="AlphaFoldDB" id="A0AB33JP16"/>
<gene>
    <name evidence="2" type="ORF">KCMC57_13290</name>
</gene>
<feature type="compositionally biased region" description="Low complexity" evidence="1">
    <location>
        <begin position="7"/>
        <end position="18"/>
    </location>
</feature>
<name>A0AB33JP16_9ACTN</name>
<feature type="region of interest" description="Disordered" evidence="1">
    <location>
        <begin position="1"/>
        <end position="25"/>
    </location>
</feature>
<evidence type="ECO:0000256" key="1">
    <source>
        <dbReference type="SAM" id="MobiDB-lite"/>
    </source>
</evidence>
<accession>A0AB33JP16</accession>